<sequence>MHKALVKLLLILFLFTAIDPGAYATVPENTGNKQQVSVTSYAHDLSKIKIGHQRTVVEMPDYGFAKPLWVADLAGWQLNFATHCHNLFLQTRTGTFYRVLHFRKLLFPAHFFR</sequence>
<dbReference type="AlphaFoldDB" id="A0A1G6X9F5"/>
<keyword evidence="3" id="KW-1185">Reference proteome</keyword>
<evidence type="ECO:0000313" key="2">
    <source>
        <dbReference type="EMBL" id="SDD74728.1"/>
    </source>
</evidence>
<evidence type="ECO:0000256" key="1">
    <source>
        <dbReference type="SAM" id="SignalP"/>
    </source>
</evidence>
<accession>A0A1G6X9F5</accession>
<dbReference type="EMBL" id="FNAI01000002">
    <property type="protein sequence ID" value="SDD74728.1"/>
    <property type="molecule type" value="Genomic_DNA"/>
</dbReference>
<gene>
    <name evidence="2" type="ORF">SAMN05216464_102448</name>
</gene>
<feature type="signal peptide" evidence="1">
    <location>
        <begin position="1"/>
        <end position="24"/>
    </location>
</feature>
<feature type="chain" id="PRO_5011432094" evidence="1">
    <location>
        <begin position="25"/>
        <end position="113"/>
    </location>
</feature>
<dbReference type="Proteomes" id="UP000199072">
    <property type="component" value="Unassembled WGS sequence"/>
</dbReference>
<evidence type="ECO:0000313" key="3">
    <source>
        <dbReference type="Proteomes" id="UP000199072"/>
    </source>
</evidence>
<name>A0A1G6X9F5_9SPHI</name>
<proteinExistence type="predicted"/>
<protein>
    <submittedName>
        <fullName evidence="2">Uncharacterized protein</fullName>
    </submittedName>
</protein>
<keyword evidence="1" id="KW-0732">Signal</keyword>
<organism evidence="2 3">
    <name type="scientific">Mucilaginibacter pineti</name>
    <dbReference type="NCBI Taxonomy" id="1391627"/>
    <lineage>
        <taxon>Bacteria</taxon>
        <taxon>Pseudomonadati</taxon>
        <taxon>Bacteroidota</taxon>
        <taxon>Sphingobacteriia</taxon>
        <taxon>Sphingobacteriales</taxon>
        <taxon>Sphingobacteriaceae</taxon>
        <taxon>Mucilaginibacter</taxon>
    </lineage>
</organism>
<reference evidence="2 3" key="1">
    <citation type="submission" date="2016-10" db="EMBL/GenBank/DDBJ databases">
        <authorList>
            <person name="de Groot N.N."/>
        </authorList>
    </citation>
    <scope>NUCLEOTIDE SEQUENCE [LARGE SCALE GENOMIC DNA]</scope>
    <source>
        <strain evidence="2 3">47C3B</strain>
    </source>
</reference>
<dbReference type="RefSeq" id="WP_091146467.1">
    <property type="nucleotide sequence ID" value="NZ_FNAI01000002.1"/>
</dbReference>
<dbReference type="STRING" id="1391627.SAMN05216464_102448"/>